<dbReference type="SUPFAM" id="SSF64356">
    <property type="entry name" value="SNARE-like"/>
    <property type="match status" value="1"/>
</dbReference>
<evidence type="ECO:0000313" key="14">
    <source>
        <dbReference type="Proteomes" id="UP000663861"/>
    </source>
</evidence>
<dbReference type="GO" id="GO:0006886">
    <property type="term" value="P:intracellular protein transport"/>
    <property type="evidence" value="ECO:0007669"/>
    <property type="project" value="InterPro"/>
</dbReference>
<dbReference type="PANTHER" id="PTHR11753">
    <property type="entry name" value="ADAPTOR COMPLEXES SMALL SUBUNIT FAMILY"/>
    <property type="match status" value="1"/>
</dbReference>
<dbReference type="Gene3D" id="3.30.450.60">
    <property type="match status" value="1"/>
</dbReference>
<dbReference type="PROSITE" id="PS00989">
    <property type="entry name" value="CLAT_ADAPTOR_S"/>
    <property type="match status" value="1"/>
</dbReference>
<evidence type="ECO:0000256" key="4">
    <source>
        <dbReference type="ARBA" id="ARBA00022723"/>
    </source>
</evidence>
<dbReference type="GO" id="GO:0012505">
    <property type="term" value="C:endomembrane system"/>
    <property type="evidence" value="ECO:0007669"/>
    <property type="project" value="UniProtKB-SubCell"/>
</dbReference>
<evidence type="ECO:0000256" key="6">
    <source>
        <dbReference type="ARBA" id="ARBA00022771"/>
    </source>
</evidence>
<evidence type="ECO:0000256" key="10">
    <source>
        <dbReference type="PROSITE-ProRule" id="PRU00042"/>
    </source>
</evidence>
<dbReference type="PROSITE" id="PS00028">
    <property type="entry name" value="ZINC_FINGER_C2H2_1"/>
    <property type="match status" value="2"/>
</dbReference>
<evidence type="ECO:0000256" key="1">
    <source>
        <dbReference type="ARBA" id="ARBA00004308"/>
    </source>
</evidence>
<dbReference type="Proteomes" id="UP000663861">
    <property type="component" value="Unassembled WGS sequence"/>
</dbReference>
<dbReference type="SUPFAM" id="SSF57667">
    <property type="entry name" value="beta-beta-alpha zinc fingers"/>
    <property type="match status" value="1"/>
</dbReference>
<dbReference type="Pfam" id="PF01217">
    <property type="entry name" value="Clat_adaptor_s"/>
    <property type="match status" value="1"/>
</dbReference>
<feature type="compositionally biased region" description="Low complexity" evidence="11">
    <location>
        <begin position="440"/>
        <end position="468"/>
    </location>
</feature>
<dbReference type="FunFam" id="3.30.160.60:FF:000100">
    <property type="entry name" value="Zinc finger 45-like"/>
    <property type="match status" value="1"/>
</dbReference>
<feature type="domain" description="C2H2-type" evidence="12">
    <location>
        <begin position="546"/>
        <end position="573"/>
    </location>
</feature>
<evidence type="ECO:0000259" key="12">
    <source>
        <dbReference type="PROSITE" id="PS50157"/>
    </source>
</evidence>
<accession>A0A8H3AYY3</accession>
<comment type="similarity">
    <text evidence="2">Belongs to the adaptor complexes small subunit family.</text>
</comment>
<organism evidence="13 14">
    <name type="scientific">Rhizoctonia solani</name>
    <dbReference type="NCBI Taxonomy" id="456999"/>
    <lineage>
        <taxon>Eukaryota</taxon>
        <taxon>Fungi</taxon>
        <taxon>Dikarya</taxon>
        <taxon>Basidiomycota</taxon>
        <taxon>Agaricomycotina</taxon>
        <taxon>Agaricomycetes</taxon>
        <taxon>Cantharellales</taxon>
        <taxon>Ceratobasidiaceae</taxon>
        <taxon>Rhizoctonia</taxon>
    </lineage>
</organism>
<dbReference type="GO" id="GO:0030117">
    <property type="term" value="C:membrane coat"/>
    <property type="evidence" value="ECO:0007669"/>
    <property type="project" value="InterPro"/>
</dbReference>
<evidence type="ECO:0000256" key="9">
    <source>
        <dbReference type="ARBA" id="ARBA00023136"/>
    </source>
</evidence>
<dbReference type="AlphaFoldDB" id="A0A8H3AYY3"/>
<dbReference type="InterPro" id="IPR013087">
    <property type="entry name" value="Znf_C2H2_type"/>
</dbReference>
<reference evidence="13" key="1">
    <citation type="submission" date="2021-01" db="EMBL/GenBank/DDBJ databases">
        <authorList>
            <person name="Kaushik A."/>
        </authorList>
    </citation>
    <scope>NUCLEOTIDE SEQUENCE</scope>
    <source>
        <strain evidence="13">AG4-RS23</strain>
    </source>
</reference>
<feature type="region of interest" description="Disordered" evidence="11">
    <location>
        <begin position="522"/>
        <end position="545"/>
    </location>
</feature>
<dbReference type="Pfam" id="PF00096">
    <property type="entry name" value="zf-C2H2"/>
    <property type="match status" value="1"/>
</dbReference>
<feature type="region of interest" description="Disordered" evidence="11">
    <location>
        <begin position="437"/>
        <end position="468"/>
    </location>
</feature>
<evidence type="ECO:0000256" key="11">
    <source>
        <dbReference type="SAM" id="MobiDB-lite"/>
    </source>
</evidence>
<keyword evidence="3" id="KW-0813">Transport</keyword>
<feature type="domain" description="C2H2-type" evidence="12">
    <location>
        <begin position="576"/>
        <end position="606"/>
    </location>
</feature>
<dbReference type="GO" id="GO:0016192">
    <property type="term" value="P:vesicle-mediated transport"/>
    <property type="evidence" value="ECO:0007669"/>
    <property type="project" value="InterPro"/>
</dbReference>
<dbReference type="PROSITE" id="PS50157">
    <property type="entry name" value="ZINC_FINGER_C2H2_2"/>
    <property type="match status" value="2"/>
</dbReference>
<name>A0A8H3AYY3_9AGAM</name>
<protein>
    <recommendedName>
        <fullName evidence="12">C2H2-type domain-containing protein</fullName>
    </recommendedName>
</protein>
<evidence type="ECO:0000256" key="5">
    <source>
        <dbReference type="ARBA" id="ARBA00022737"/>
    </source>
</evidence>
<sequence>MQLANGAATCLVFRLAGITDAKDDLVLVINTISEQPPYPRKRTCTAPILRIRYSGSSSHYNDMIHAVLIFNTHGTPRLAKFYTPTPANTRATLPRRIFELVSSRPAGLCNFLDAPGLLTDTGTNRTGDLNAGGGGWEWEGEERELQRARVVYRLYATLYFVFVVDGAESELGVLDLIQVFVESLDRAFENVCELDLVFHFDEVHHILAELIQGGLVLETNVDEIARAGGRGLRVARDERGRFGPVGGQGFNITHMTETDEIDYGVYAVQERQKAQKASYAADNPLAAIGFKPPTMSSLSNFALPPDPAQKTSDLDWLLYSGATANTGIDALLAPHPDAFERELDDLGIDDSLLSSLVVPNDDLGNLNAFLAHRSPACGPGSAITASSDSLSYYNEFSNHGLESLYNESLSAYGGAVSEHSLFTHSELDINLDALNTFHMPSPQRQSRSPSGEISDNSSSYGHSHSSSNSLFDVPTGYENISANGYYIQPSSSYARRNHSGLVHRDVPSQHLQARAQAHPYVPADHAYDHPGSGNESPEQADPRRKYQCPQCPRAFARQFNLKTHMATHDPNRTKPHVCHHTGCGRSFSRKHDLGRHLVSIHQDAEHSIGTSAASSPKRADSSVKTEREWCDRCNRGWAKSERARDACSCSDAS</sequence>
<gene>
    <name evidence="13" type="ORF">RDB_LOCUS44520</name>
</gene>
<keyword evidence="5" id="KW-0677">Repeat</keyword>
<dbReference type="EMBL" id="CAJMWY010000692">
    <property type="protein sequence ID" value="CAE6443872.1"/>
    <property type="molecule type" value="Genomic_DNA"/>
</dbReference>
<keyword evidence="4" id="KW-0479">Metal-binding</keyword>
<dbReference type="InterPro" id="IPR016635">
    <property type="entry name" value="AP_complex_ssu"/>
</dbReference>
<evidence type="ECO:0000313" key="13">
    <source>
        <dbReference type="EMBL" id="CAE6443872.1"/>
    </source>
</evidence>
<evidence type="ECO:0000256" key="7">
    <source>
        <dbReference type="ARBA" id="ARBA00022833"/>
    </source>
</evidence>
<keyword evidence="9" id="KW-0472">Membrane</keyword>
<evidence type="ECO:0000256" key="2">
    <source>
        <dbReference type="ARBA" id="ARBA00006972"/>
    </source>
</evidence>
<dbReference type="InterPro" id="IPR036236">
    <property type="entry name" value="Znf_C2H2_sf"/>
</dbReference>
<dbReference type="SMART" id="SM00355">
    <property type="entry name" value="ZnF_C2H2"/>
    <property type="match status" value="2"/>
</dbReference>
<evidence type="ECO:0000256" key="8">
    <source>
        <dbReference type="ARBA" id="ARBA00022927"/>
    </source>
</evidence>
<dbReference type="InterPro" id="IPR011012">
    <property type="entry name" value="Longin-like_dom_sf"/>
</dbReference>
<keyword evidence="7" id="KW-0862">Zinc</keyword>
<dbReference type="GO" id="GO:0008270">
    <property type="term" value="F:zinc ion binding"/>
    <property type="evidence" value="ECO:0007669"/>
    <property type="project" value="UniProtKB-KW"/>
</dbReference>
<keyword evidence="6 10" id="KW-0863">Zinc-finger</keyword>
<comment type="subcellular location">
    <subcellularLocation>
        <location evidence="1">Endomembrane system</location>
    </subcellularLocation>
</comment>
<comment type="caution">
    <text evidence="13">The sequence shown here is derived from an EMBL/GenBank/DDBJ whole genome shotgun (WGS) entry which is preliminary data.</text>
</comment>
<evidence type="ECO:0000256" key="3">
    <source>
        <dbReference type="ARBA" id="ARBA00022448"/>
    </source>
</evidence>
<proteinExistence type="inferred from homology"/>
<dbReference type="Gene3D" id="3.30.160.60">
    <property type="entry name" value="Classic Zinc Finger"/>
    <property type="match status" value="2"/>
</dbReference>
<dbReference type="InterPro" id="IPR000804">
    <property type="entry name" value="Clathrin_sm-chain_CS"/>
</dbReference>
<dbReference type="InterPro" id="IPR022775">
    <property type="entry name" value="AP_mu_sigma_su"/>
</dbReference>
<keyword evidence="8" id="KW-0653">Protein transport</keyword>